<evidence type="ECO:0000313" key="3">
    <source>
        <dbReference type="EMBL" id="MBO4210615.1"/>
    </source>
</evidence>
<comment type="caution">
    <text evidence="3">The sequence shown here is derived from an EMBL/GenBank/DDBJ whole genome shotgun (WGS) entry which is preliminary data.</text>
</comment>
<dbReference type="Proteomes" id="UP000823521">
    <property type="component" value="Unassembled WGS sequence"/>
</dbReference>
<dbReference type="Gene3D" id="3.90.70.10">
    <property type="entry name" value="Cysteine proteinases"/>
    <property type="match status" value="1"/>
</dbReference>
<evidence type="ECO:0000259" key="2">
    <source>
        <dbReference type="Pfam" id="PF13529"/>
    </source>
</evidence>
<dbReference type="InterPro" id="IPR039564">
    <property type="entry name" value="Peptidase_C39-like"/>
</dbReference>
<gene>
    <name evidence="3" type="ORF">GSF22_32175</name>
</gene>
<protein>
    <submittedName>
        <fullName evidence="3">Phytochelatin synthase</fullName>
    </submittedName>
</protein>
<evidence type="ECO:0000256" key="1">
    <source>
        <dbReference type="SAM" id="MobiDB-lite"/>
    </source>
</evidence>
<keyword evidence="4" id="KW-1185">Reference proteome</keyword>
<dbReference type="SUPFAM" id="SSF54001">
    <property type="entry name" value="Cysteine proteinases"/>
    <property type="match status" value="1"/>
</dbReference>
<dbReference type="Pfam" id="PF13529">
    <property type="entry name" value="Peptidase_C39_2"/>
    <property type="match status" value="1"/>
</dbReference>
<proteinExistence type="predicted"/>
<dbReference type="EMBL" id="WVUH01000533">
    <property type="protein sequence ID" value="MBO4210615.1"/>
    <property type="molecule type" value="Genomic_DNA"/>
</dbReference>
<sequence length="249" mass="26558">MFDRWLPALTRIPALRNSALGVVGLAFVGTTVAGPTATVQAVPAGGKGVLYQSSERGAPGNRGTDRDTDRRDDDGPDGDRRSHRVLGVEYQAQPNYYYCGPAATRIALSAVGRTPSQDELAGRLGTTEAGTSSALDITRVLNEQLGGQVYRTAEIRESVARPGQVDRLVSDVRRAVDDGRAVVANIKGTAVDVDGGTHSFEGGHYLTVTGYRDGGRVLRIADPADPQRGEYWMTAPDLADWIAERGYSA</sequence>
<reference evidence="3 4" key="1">
    <citation type="submission" date="2019-12" db="EMBL/GenBank/DDBJ databases">
        <title>Whole genome sequencing of endophytic Actinobacterium Micromonospora sp. MPMI6T.</title>
        <authorList>
            <person name="Evv R."/>
            <person name="Podile A.R."/>
        </authorList>
    </citation>
    <scope>NUCLEOTIDE SEQUENCE [LARGE SCALE GENOMIC DNA]</scope>
    <source>
        <strain evidence="3 4">MPMI6</strain>
    </source>
</reference>
<name>A0ABS3W1F4_MICEH</name>
<feature type="compositionally biased region" description="Basic and acidic residues" evidence="1">
    <location>
        <begin position="63"/>
        <end position="80"/>
    </location>
</feature>
<feature type="domain" description="Peptidase C39-like" evidence="2">
    <location>
        <begin position="86"/>
        <end position="224"/>
    </location>
</feature>
<organism evidence="3 4">
    <name type="scientific">Micromonospora echinofusca</name>
    <dbReference type="NCBI Taxonomy" id="47858"/>
    <lineage>
        <taxon>Bacteria</taxon>
        <taxon>Bacillati</taxon>
        <taxon>Actinomycetota</taxon>
        <taxon>Actinomycetes</taxon>
        <taxon>Micromonosporales</taxon>
        <taxon>Micromonosporaceae</taxon>
        <taxon>Micromonospora</taxon>
    </lineage>
</organism>
<dbReference type="InterPro" id="IPR038765">
    <property type="entry name" value="Papain-like_cys_pep_sf"/>
</dbReference>
<feature type="region of interest" description="Disordered" evidence="1">
    <location>
        <begin position="48"/>
        <end position="82"/>
    </location>
</feature>
<evidence type="ECO:0000313" key="4">
    <source>
        <dbReference type="Proteomes" id="UP000823521"/>
    </source>
</evidence>
<accession>A0ABS3W1F4</accession>